<feature type="domain" description="Dihydroneopterin aldolase/epimerase" evidence="7">
    <location>
        <begin position="1"/>
        <end position="108"/>
    </location>
</feature>
<dbReference type="InterPro" id="IPR043133">
    <property type="entry name" value="GTP-CH-I_C/QueF"/>
</dbReference>
<dbReference type="NCBIfam" id="TIGR00526">
    <property type="entry name" value="folB_dom"/>
    <property type="match status" value="1"/>
</dbReference>
<dbReference type="InterPro" id="IPR006157">
    <property type="entry name" value="FolB_dom"/>
</dbReference>
<evidence type="ECO:0000259" key="7">
    <source>
        <dbReference type="SMART" id="SM00905"/>
    </source>
</evidence>
<dbReference type="Proteomes" id="UP000176992">
    <property type="component" value="Unassembled WGS sequence"/>
</dbReference>
<evidence type="ECO:0000256" key="5">
    <source>
        <dbReference type="ARBA" id="ARBA00023239"/>
    </source>
</evidence>
<evidence type="ECO:0000256" key="6">
    <source>
        <dbReference type="RuleBase" id="RU362079"/>
    </source>
</evidence>
<comment type="catalytic activity">
    <reaction evidence="1 6">
        <text>7,8-dihydroneopterin = 6-hydroxymethyl-7,8-dihydropterin + glycolaldehyde</text>
        <dbReference type="Rhea" id="RHEA:10540"/>
        <dbReference type="ChEBI" id="CHEBI:17001"/>
        <dbReference type="ChEBI" id="CHEBI:17071"/>
        <dbReference type="ChEBI" id="CHEBI:44841"/>
        <dbReference type="EC" id="4.1.2.25"/>
    </reaction>
</comment>
<evidence type="ECO:0000256" key="3">
    <source>
        <dbReference type="ARBA" id="ARBA00005708"/>
    </source>
</evidence>
<keyword evidence="4 6" id="KW-0289">Folate biosynthesis</keyword>
<dbReference type="GO" id="GO:0005737">
    <property type="term" value="C:cytoplasm"/>
    <property type="evidence" value="ECO:0007669"/>
    <property type="project" value="TreeGrafter"/>
</dbReference>
<dbReference type="GO" id="GO:0046656">
    <property type="term" value="P:folic acid biosynthetic process"/>
    <property type="evidence" value="ECO:0007669"/>
    <property type="project" value="UniProtKB-UniRule"/>
</dbReference>
<reference evidence="8 9" key="1">
    <citation type="journal article" date="2016" name="Nat. Commun.">
        <title>Thousands of microbial genomes shed light on interconnected biogeochemical processes in an aquifer system.</title>
        <authorList>
            <person name="Anantharaman K."/>
            <person name="Brown C.T."/>
            <person name="Hug L.A."/>
            <person name="Sharon I."/>
            <person name="Castelle C.J."/>
            <person name="Probst A.J."/>
            <person name="Thomas B.C."/>
            <person name="Singh A."/>
            <person name="Wilkins M.J."/>
            <person name="Karaoz U."/>
            <person name="Brodie E.L."/>
            <person name="Williams K.H."/>
            <person name="Hubbard S.S."/>
            <person name="Banfield J.F."/>
        </authorList>
    </citation>
    <scope>NUCLEOTIDE SEQUENCE [LARGE SCALE GENOMIC DNA]</scope>
</reference>
<comment type="caution">
    <text evidence="8">The sequence shown here is derived from an EMBL/GenBank/DDBJ whole genome shotgun (WGS) entry which is preliminary data.</text>
</comment>
<evidence type="ECO:0000313" key="9">
    <source>
        <dbReference type="Proteomes" id="UP000176992"/>
    </source>
</evidence>
<dbReference type="Pfam" id="PF02152">
    <property type="entry name" value="FolB"/>
    <property type="match status" value="1"/>
</dbReference>
<dbReference type="PANTHER" id="PTHR42844">
    <property type="entry name" value="DIHYDRONEOPTERIN ALDOLASE 1-RELATED"/>
    <property type="match status" value="1"/>
</dbReference>
<comment type="pathway">
    <text evidence="2 6">Cofactor biosynthesis; tetrahydrofolate biosynthesis; 2-amino-4-hydroxy-6-hydroxymethyl-7,8-dihydropteridine diphosphate from 7,8-dihydroneopterin triphosphate: step 3/4.</text>
</comment>
<dbReference type="PANTHER" id="PTHR42844:SF1">
    <property type="entry name" value="DIHYDRONEOPTERIN ALDOLASE 1-RELATED"/>
    <property type="match status" value="1"/>
</dbReference>
<accession>A0A1F5YA16</accession>
<gene>
    <name evidence="8" type="ORF">A2Z86_07795</name>
</gene>
<protein>
    <recommendedName>
        <fullName evidence="6">7,8-dihydroneopterin aldolase</fullName>
        <ecNumber evidence="6">4.1.2.25</ecNumber>
    </recommendedName>
</protein>
<dbReference type="UniPathway" id="UPA00077">
    <property type="reaction ID" value="UER00154"/>
</dbReference>
<dbReference type="EMBL" id="MFIV01000252">
    <property type="protein sequence ID" value="OGF96756.1"/>
    <property type="molecule type" value="Genomic_DNA"/>
</dbReference>
<dbReference type="InterPro" id="IPR006156">
    <property type="entry name" value="Dihydroneopterin_aldolase"/>
</dbReference>
<dbReference type="EC" id="4.1.2.25" evidence="6"/>
<evidence type="ECO:0000256" key="2">
    <source>
        <dbReference type="ARBA" id="ARBA00005013"/>
    </source>
</evidence>
<dbReference type="Gene3D" id="3.30.1130.10">
    <property type="match status" value="1"/>
</dbReference>
<keyword evidence="5 6" id="KW-0456">Lyase</keyword>
<dbReference type="NCBIfam" id="TIGR00525">
    <property type="entry name" value="folB"/>
    <property type="match status" value="1"/>
</dbReference>
<organism evidence="8 9">
    <name type="scientific">Candidatus Glassbacteria bacterium GWA2_58_10</name>
    <dbReference type="NCBI Taxonomy" id="1817865"/>
    <lineage>
        <taxon>Bacteria</taxon>
        <taxon>Candidatus Glassiibacteriota</taxon>
    </lineage>
</organism>
<sequence>MKFYSHSGLHSFEKDVGQLFEIDLDCYQDLTQASMSDHLSDTINYPKLFQAVKDVMEQSSFNLMERLAGAIADRVLAEFPIREITVRCRKPRVPVKGFIDYAEVEITRKKEPG</sequence>
<dbReference type="SMART" id="SM00905">
    <property type="entry name" value="FolB"/>
    <property type="match status" value="1"/>
</dbReference>
<evidence type="ECO:0000256" key="1">
    <source>
        <dbReference type="ARBA" id="ARBA00001353"/>
    </source>
</evidence>
<name>A0A1F5YA16_9BACT</name>
<proteinExistence type="inferred from homology"/>
<dbReference type="CDD" id="cd00534">
    <property type="entry name" value="DHNA_DHNTPE"/>
    <property type="match status" value="1"/>
</dbReference>
<dbReference type="GO" id="GO:0004150">
    <property type="term" value="F:dihydroneopterin aldolase activity"/>
    <property type="evidence" value="ECO:0007669"/>
    <property type="project" value="UniProtKB-UniRule"/>
</dbReference>
<dbReference type="SUPFAM" id="SSF55620">
    <property type="entry name" value="Tetrahydrobiopterin biosynthesis enzymes-like"/>
    <property type="match status" value="1"/>
</dbReference>
<dbReference type="GO" id="GO:0046654">
    <property type="term" value="P:tetrahydrofolate biosynthetic process"/>
    <property type="evidence" value="ECO:0007669"/>
    <property type="project" value="UniProtKB-UniRule"/>
</dbReference>
<comment type="similarity">
    <text evidence="3 6">Belongs to the DHNA family.</text>
</comment>
<dbReference type="AlphaFoldDB" id="A0A1F5YA16"/>
<evidence type="ECO:0000313" key="8">
    <source>
        <dbReference type="EMBL" id="OGF96756.1"/>
    </source>
</evidence>
<evidence type="ECO:0000256" key="4">
    <source>
        <dbReference type="ARBA" id="ARBA00022909"/>
    </source>
</evidence>
<comment type="function">
    <text evidence="6">Catalyzes the conversion of 7,8-dihydroneopterin to 6-hydroxymethyl-7,8-dihydropterin.</text>
</comment>